<accession>A0ACC4DVD9</accession>
<dbReference type="EMBL" id="JBGNUJ010000004">
    <property type="protein sequence ID" value="KAL3959882.1"/>
    <property type="molecule type" value="Genomic_DNA"/>
</dbReference>
<evidence type="ECO:0000313" key="1">
    <source>
        <dbReference type="EMBL" id="KAL3959882.1"/>
    </source>
</evidence>
<reference evidence="1" key="1">
    <citation type="submission" date="2024-12" db="EMBL/GenBank/DDBJ databases">
        <title>Comparative genomics and development of molecular markers within Purpureocillium lilacinum and among Purpureocillium species.</title>
        <authorList>
            <person name="Yeh Z.-Y."/>
            <person name="Ni N.-T."/>
            <person name="Lo P.-H."/>
            <person name="Mushyakhwo K."/>
            <person name="Lin C.-F."/>
            <person name="Nai Y.-S."/>
        </authorList>
    </citation>
    <scope>NUCLEOTIDE SEQUENCE</scope>
    <source>
        <strain evidence="1">NCHU-NPUST-175</strain>
    </source>
</reference>
<comment type="caution">
    <text evidence="1">The sequence shown here is derived from an EMBL/GenBank/DDBJ whole genome shotgun (WGS) entry which is preliminary data.</text>
</comment>
<keyword evidence="2" id="KW-1185">Reference proteome</keyword>
<evidence type="ECO:0000313" key="2">
    <source>
        <dbReference type="Proteomes" id="UP001638806"/>
    </source>
</evidence>
<name>A0ACC4DVD9_PURLI</name>
<gene>
    <name evidence="1" type="ORF">ACCO45_004999</name>
</gene>
<proteinExistence type="predicted"/>
<protein>
    <submittedName>
        <fullName evidence="1">Uncharacterized protein</fullName>
    </submittedName>
</protein>
<dbReference type="Proteomes" id="UP001638806">
    <property type="component" value="Unassembled WGS sequence"/>
</dbReference>
<sequence length="802" mass="87607">MAPDGPSNIRVFVHWAEQTVFAGEDVKCTVTFKNVAPDQSQQRQKQQTQQQGGERHRNGRAKAAASLTSPPPATSGRGHRRSALSLSIPGTAAHSRSGSIQWPHTASSAEWRTGHNHKRSLSIVSIGSASTVDDHAQRNENHSMPQRPRRGHNRAASLQILPRGQPVPPGPHSVAKLPRATTRQNSSPLFNASYPPDRFGRQTGSSTAPNTPHPGGLRRSPRTSPNLMPEFRFPAASPPENDSQHSPRRPPTEGLLNPKGGSGDHNNLAVRPKDAPPQRDTAQQRRVLFHEQQLIRDAGIGVRDATAHQRAREVTAPPAQLRCNPTTVTSSGVAHDGLCPDSGFVRFGRLARQLGPFRACKEKGSSGRQRWRSDWRRLAKERERTPPWLWLEQHQQLLGDLLGGGELSTIKEMRGVANSKSVPLLSTPQSILFVDLQLAPGESRSFEYTFKLPKGLPPTHKGKAVKIAYSLVIGTQRVGGAKEQQVRSVEVPFRVLGSVNSHGEILGHDLMNPYVLLRDEANVKTLGKGKKPHADTGPCDSPATMNDFLTYVDELLTRPRDEVGGTLLSPTESLGARRQSSFEDTTSAKEAIHLAIMRSNQAGEGQQSPNRFEIARNGQRVGVVMLTRPAYRLGEVITMAIDFTDADIPCYAVHATLETSEKVDPSLALRSESSIHRVTRKVYVASSEAALYSRRVVFTPTIPISATPEFVTSGVSFEWTIRVEFVVPYQGPQGPDTGEPRTVHPLLEQISQDEKGGLVLVAMENLACESFDVSVPLRVYGAVGSGLERLERDEAAEEGLAV</sequence>
<organism evidence="1 2">
    <name type="scientific">Purpureocillium lilacinum</name>
    <name type="common">Paecilomyces lilacinus</name>
    <dbReference type="NCBI Taxonomy" id="33203"/>
    <lineage>
        <taxon>Eukaryota</taxon>
        <taxon>Fungi</taxon>
        <taxon>Dikarya</taxon>
        <taxon>Ascomycota</taxon>
        <taxon>Pezizomycotina</taxon>
        <taxon>Sordariomycetes</taxon>
        <taxon>Hypocreomycetidae</taxon>
        <taxon>Hypocreales</taxon>
        <taxon>Ophiocordycipitaceae</taxon>
        <taxon>Purpureocillium</taxon>
    </lineage>
</organism>